<keyword evidence="2" id="KW-1185">Reference proteome</keyword>
<comment type="caution">
    <text evidence="1">The sequence shown here is derived from an EMBL/GenBank/DDBJ whole genome shotgun (WGS) entry which is preliminary data.</text>
</comment>
<accession>A0ABP5QEF8</accession>
<dbReference type="Proteomes" id="UP001500929">
    <property type="component" value="Unassembled WGS sequence"/>
</dbReference>
<organism evidence="1 2">
    <name type="scientific">Herbiconiux moechotypicola</name>
    <dbReference type="NCBI Taxonomy" id="637393"/>
    <lineage>
        <taxon>Bacteria</taxon>
        <taxon>Bacillati</taxon>
        <taxon>Actinomycetota</taxon>
        <taxon>Actinomycetes</taxon>
        <taxon>Micrococcales</taxon>
        <taxon>Microbacteriaceae</taxon>
        <taxon>Herbiconiux</taxon>
    </lineage>
</organism>
<evidence type="ECO:0000313" key="2">
    <source>
        <dbReference type="Proteomes" id="UP001500929"/>
    </source>
</evidence>
<protein>
    <recommendedName>
        <fullName evidence="3">AraC family transcriptional regulator</fullName>
    </recommendedName>
</protein>
<evidence type="ECO:0008006" key="3">
    <source>
        <dbReference type="Google" id="ProtNLM"/>
    </source>
</evidence>
<proteinExistence type="predicted"/>
<reference evidence="2" key="1">
    <citation type="journal article" date="2019" name="Int. J. Syst. Evol. Microbiol.">
        <title>The Global Catalogue of Microorganisms (GCM) 10K type strain sequencing project: providing services to taxonomists for standard genome sequencing and annotation.</title>
        <authorList>
            <consortium name="The Broad Institute Genomics Platform"/>
            <consortium name="The Broad Institute Genome Sequencing Center for Infectious Disease"/>
            <person name="Wu L."/>
            <person name="Ma J."/>
        </authorList>
    </citation>
    <scope>NUCLEOTIDE SEQUENCE [LARGE SCALE GENOMIC DNA]</scope>
    <source>
        <strain evidence="2">JCM 16117</strain>
    </source>
</reference>
<dbReference type="EMBL" id="BAAAQY010000004">
    <property type="protein sequence ID" value="GAA2231308.1"/>
    <property type="molecule type" value="Genomic_DNA"/>
</dbReference>
<name>A0ABP5QEF8_9MICO</name>
<evidence type="ECO:0000313" key="1">
    <source>
        <dbReference type="EMBL" id="GAA2231308.1"/>
    </source>
</evidence>
<sequence>MRLVLALEETIVIAGADGRTRVIPPRGSLWLAPGEAVTLHSSSGTAHGEAQVLLVDVTAALGDRTPQLDFSGNAAPAHPSALATLIGDFLLELLESGQGDESGRPELLVSWMVELLAAQLQSSDAA</sequence>
<gene>
    <name evidence="1" type="ORF">GCM10009851_15180</name>
</gene>